<reference evidence="1 2" key="1">
    <citation type="journal article" date="2014" name="Int. J. Syst. Evol. Microbiol.">
        <title>Nitrososphaera viennensis gen. nov., sp. nov., an aerobic and mesophilic, ammonia-oxidizing archaeon from soil and a member of the archaeal phylum Thaumarchaeota.</title>
        <authorList>
            <person name="Stieglmeier M."/>
            <person name="Klingl A."/>
            <person name="Alves R.J."/>
            <person name="Rittmann S.K."/>
            <person name="Melcher M."/>
            <person name="Leisch N."/>
            <person name="Schleper C."/>
        </authorList>
    </citation>
    <scope>NUCLEOTIDE SEQUENCE [LARGE SCALE GENOMIC DNA]</scope>
    <source>
        <strain evidence="1">EN76</strain>
    </source>
</reference>
<accession>A0A060HRM5</accession>
<dbReference type="EMBL" id="CP007536">
    <property type="protein sequence ID" value="AIC16186.1"/>
    <property type="molecule type" value="Genomic_DNA"/>
</dbReference>
<dbReference type="HOGENOM" id="CLU_2032937_0_0_2"/>
<dbReference type="AlphaFoldDB" id="A0A060HRM5"/>
<proteinExistence type="predicted"/>
<gene>
    <name evidence="1" type="ORF">NVIE_019270</name>
</gene>
<organism evidence="1 2">
    <name type="scientific">Nitrososphaera viennensis EN76</name>
    <dbReference type="NCBI Taxonomy" id="926571"/>
    <lineage>
        <taxon>Archaea</taxon>
        <taxon>Nitrososphaerota</taxon>
        <taxon>Nitrososphaeria</taxon>
        <taxon>Nitrososphaerales</taxon>
        <taxon>Nitrososphaeraceae</taxon>
        <taxon>Nitrososphaera</taxon>
    </lineage>
</organism>
<name>A0A060HRM5_9ARCH</name>
<evidence type="ECO:0000313" key="1">
    <source>
        <dbReference type="EMBL" id="AIC16186.1"/>
    </source>
</evidence>
<evidence type="ECO:0000313" key="2">
    <source>
        <dbReference type="Proteomes" id="UP000027093"/>
    </source>
</evidence>
<dbReference type="KEGG" id="nvn:NVIE_019270"/>
<dbReference type="Proteomes" id="UP000027093">
    <property type="component" value="Chromosome"/>
</dbReference>
<protein>
    <submittedName>
        <fullName evidence="1">Uncharacterized protein</fullName>
    </submittedName>
</protein>
<keyword evidence="2" id="KW-1185">Reference proteome</keyword>
<sequence length="121" mass="13616">MQKEAHNMMRVEEKGDAAAMHSYHSARPVQDFAIVCLVCRHRFGNRRSLAHPTSAKMHRLICPSCIKNKALRKLYRDPEYKAAIMAMWEREKKKKKEGTGAVAGNSLAFIPAGLYTTTAIA</sequence>